<dbReference type="Gramene" id="KQL30192">
    <property type="protein sequence ID" value="KQL30192"/>
    <property type="gene ID" value="SETIT_020411mg"/>
</dbReference>
<proteinExistence type="predicted"/>
<dbReference type="Proteomes" id="UP000004995">
    <property type="component" value="Unassembled WGS sequence"/>
</dbReference>
<reference evidence="1" key="2">
    <citation type="submission" date="2018-08" db="UniProtKB">
        <authorList>
            <consortium name="EnsemblPlants"/>
        </authorList>
    </citation>
    <scope>IDENTIFICATION</scope>
    <source>
        <strain evidence="1">Yugu1</strain>
    </source>
</reference>
<organism evidence="1 2">
    <name type="scientific">Setaria italica</name>
    <name type="common">Foxtail millet</name>
    <name type="synonym">Panicum italicum</name>
    <dbReference type="NCBI Taxonomy" id="4555"/>
    <lineage>
        <taxon>Eukaryota</taxon>
        <taxon>Viridiplantae</taxon>
        <taxon>Streptophyta</taxon>
        <taxon>Embryophyta</taxon>
        <taxon>Tracheophyta</taxon>
        <taxon>Spermatophyta</taxon>
        <taxon>Magnoliopsida</taxon>
        <taxon>Liliopsida</taxon>
        <taxon>Poales</taxon>
        <taxon>Poaceae</taxon>
        <taxon>PACMAD clade</taxon>
        <taxon>Panicoideae</taxon>
        <taxon>Panicodae</taxon>
        <taxon>Paniceae</taxon>
        <taxon>Cenchrinae</taxon>
        <taxon>Setaria</taxon>
    </lineage>
</organism>
<accession>K3Z1J3</accession>
<evidence type="ECO:0000313" key="2">
    <source>
        <dbReference type="Proteomes" id="UP000004995"/>
    </source>
</evidence>
<name>K3Z1J3_SETIT</name>
<protein>
    <submittedName>
        <fullName evidence="1">Uncharacterized protein</fullName>
    </submittedName>
</protein>
<dbReference type="EMBL" id="AGNK02000402">
    <property type="status" value="NOT_ANNOTATED_CDS"/>
    <property type="molecule type" value="Genomic_DNA"/>
</dbReference>
<evidence type="ECO:0000313" key="1">
    <source>
        <dbReference type="EnsemblPlants" id="KQL30192"/>
    </source>
</evidence>
<keyword evidence="2" id="KW-1185">Reference proteome</keyword>
<dbReference type="HOGENOM" id="CLU_3369316_0_0_1"/>
<dbReference type="EnsemblPlants" id="KQL30192">
    <property type="protein sequence ID" value="KQL30192"/>
    <property type="gene ID" value="SETIT_020411mg"/>
</dbReference>
<dbReference type="AlphaFoldDB" id="K3Z1J3"/>
<reference evidence="2" key="1">
    <citation type="journal article" date="2012" name="Nat. Biotechnol.">
        <title>Reference genome sequence of the model plant Setaria.</title>
        <authorList>
            <person name="Bennetzen J.L."/>
            <person name="Schmutz J."/>
            <person name="Wang H."/>
            <person name="Percifield R."/>
            <person name="Hawkins J."/>
            <person name="Pontaroli A.C."/>
            <person name="Estep M."/>
            <person name="Feng L."/>
            <person name="Vaughn J.N."/>
            <person name="Grimwood J."/>
            <person name="Jenkins J."/>
            <person name="Barry K."/>
            <person name="Lindquist E."/>
            <person name="Hellsten U."/>
            <person name="Deshpande S."/>
            <person name="Wang X."/>
            <person name="Wu X."/>
            <person name="Mitros T."/>
            <person name="Triplett J."/>
            <person name="Yang X."/>
            <person name="Ye C.Y."/>
            <person name="Mauro-Herrera M."/>
            <person name="Wang L."/>
            <person name="Li P."/>
            <person name="Sharma M."/>
            <person name="Sharma R."/>
            <person name="Ronald P.C."/>
            <person name="Panaud O."/>
            <person name="Kellogg E.A."/>
            <person name="Brutnell T.P."/>
            <person name="Doust A.N."/>
            <person name="Tuskan G.A."/>
            <person name="Rokhsar D."/>
            <person name="Devos K.M."/>
        </authorList>
    </citation>
    <scope>NUCLEOTIDE SEQUENCE [LARGE SCALE GENOMIC DNA]</scope>
    <source>
        <strain evidence="2">cv. Yugu1</strain>
    </source>
</reference>
<dbReference type="InParanoid" id="K3Z1J3"/>
<sequence length="35" mass="4220">MVRRCIVNIMINIDILWFVVRWSAAARIKYQCIHS</sequence>